<accession>A0A644TH43</accession>
<sequence length="60" mass="6777">MKKTVNLILLGIVIFGFSGCFLTPYDNEFKCQPSIIGRCTSSIVDTYNESIQEIDNKKDK</sequence>
<evidence type="ECO:0008006" key="2">
    <source>
        <dbReference type="Google" id="ProtNLM"/>
    </source>
</evidence>
<name>A0A644TH43_9ZZZZ</name>
<proteinExistence type="predicted"/>
<organism evidence="1">
    <name type="scientific">bioreactor metagenome</name>
    <dbReference type="NCBI Taxonomy" id="1076179"/>
    <lineage>
        <taxon>unclassified sequences</taxon>
        <taxon>metagenomes</taxon>
        <taxon>ecological metagenomes</taxon>
    </lineage>
</organism>
<protein>
    <recommendedName>
        <fullName evidence="2">Lipoprotein</fullName>
    </recommendedName>
</protein>
<dbReference type="PROSITE" id="PS51257">
    <property type="entry name" value="PROKAR_LIPOPROTEIN"/>
    <property type="match status" value="1"/>
</dbReference>
<dbReference type="EMBL" id="VSSQ01000031">
    <property type="protein sequence ID" value="MPL66184.1"/>
    <property type="molecule type" value="Genomic_DNA"/>
</dbReference>
<comment type="caution">
    <text evidence="1">The sequence shown here is derived from an EMBL/GenBank/DDBJ whole genome shotgun (WGS) entry which is preliminary data.</text>
</comment>
<gene>
    <name evidence="1" type="ORF">SDC9_11853</name>
</gene>
<reference evidence="1" key="1">
    <citation type="submission" date="2019-08" db="EMBL/GenBank/DDBJ databases">
        <authorList>
            <person name="Kucharzyk K."/>
            <person name="Murdoch R.W."/>
            <person name="Higgins S."/>
            <person name="Loffler F."/>
        </authorList>
    </citation>
    <scope>NUCLEOTIDE SEQUENCE</scope>
</reference>
<dbReference type="AlphaFoldDB" id="A0A644TH43"/>
<evidence type="ECO:0000313" key="1">
    <source>
        <dbReference type="EMBL" id="MPL66184.1"/>
    </source>
</evidence>